<evidence type="ECO:0000256" key="4">
    <source>
        <dbReference type="ARBA" id="ARBA00022692"/>
    </source>
</evidence>
<keyword evidence="3" id="KW-0813">Transport</keyword>
<feature type="region of interest" description="Disordered" evidence="9">
    <location>
        <begin position="229"/>
        <end position="291"/>
    </location>
</feature>
<dbReference type="GO" id="GO:0015031">
    <property type="term" value="P:protein transport"/>
    <property type="evidence" value="ECO:0007669"/>
    <property type="project" value="UniProtKB-KW"/>
</dbReference>
<dbReference type="EMBL" id="KV419396">
    <property type="protein sequence ID" value="KZS97755.1"/>
    <property type="molecule type" value="Genomic_DNA"/>
</dbReference>
<gene>
    <name evidence="12" type="ORF">SISNIDRAFT_462744</name>
</gene>
<evidence type="ECO:0000313" key="13">
    <source>
        <dbReference type="Proteomes" id="UP000076722"/>
    </source>
</evidence>
<keyword evidence="8 10" id="KW-0472">Membrane</keyword>
<feature type="transmembrane region" description="Helical" evidence="10">
    <location>
        <begin position="375"/>
        <end position="393"/>
    </location>
</feature>
<evidence type="ECO:0000256" key="10">
    <source>
        <dbReference type="SAM" id="Phobius"/>
    </source>
</evidence>
<evidence type="ECO:0000313" key="12">
    <source>
        <dbReference type="EMBL" id="KZS97755.1"/>
    </source>
</evidence>
<dbReference type="FunFam" id="1.20.5.110:FF:000069">
    <property type="entry name" value="Related to syntaxin 18"/>
    <property type="match status" value="1"/>
</dbReference>
<evidence type="ECO:0000256" key="5">
    <source>
        <dbReference type="ARBA" id="ARBA00022927"/>
    </source>
</evidence>
<evidence type="ECO:0000256" key="3">
    <source>
        <dbReference type="ARBA" id="ARBA00022448"/>
    </source>
</evidence>
<feature type="compositionally biased region" description="Polar residues" evidence="9">
    <location>
        <begin position="32"/>
        <end position="45"/>
    </location>
</feature>
<keyword evidence="4 10" id="KW-0812">Transmembrane</keyword>
<dbReference type="OrthoDB" id="342981at2759"/>
<dbReference type="STRING" id="1314777.A0A164ZIS4"/>
<comment type="subcellular location">
    <subcellularLocation>
        <location evidence="1">Membrane</location>
        <topology evidence="1">Single-pass type IV membrane protein</topology>
    </subcellularLocation>
</comment>
<keyword evidence="13" id="KW-1185">Reference proteome</keyword>
<organism evidence="12 13">
    <name type="scientific">Sistotremastrum niveocremeum HHB9708</name>
    <dbReference type="NCBI Taxonomy" id="1314777"/>
    <lineage>
        <taxon>Eukaryota</taxon>
        <taxon>Fungi</taxon>
        <taxon>Dikarya</taxon>
        <taxon>Basidiomycota</taxon>
        <taxon>Agaricomycotina</taxon>
        <taxon>Agaricomycetes</taxon>
        <taxon>Sistotremastrales</taxon>
        <taxon>Sistotremastraceae</taxon>
        <taxon>Sertulicium</taxon>
        <taxon>Sertulicium niveocremeum</taxon>
    </lineage>
</organism>
<accession>A0A164ZIS4</accession>
<evidence type="ECO:0000256" key="7">
    <source>
        <dbReference type="ARBA" id="ARBA00023054"/>
    </source>
</evidence>
<evidence type="ECO:0000256" key="2">
    <source>
        <dbReference type="ARBA" id="ARBA00009063"/>
    </source>
</evidence>
<protein>
    <recommendedName>
        <fullName evidence="11">SNARE-complex protein Syntaxin-18 N-terminal domain-containing protein</fullName>
    </recommendedName>
</protein>
<feature type="compositionally biased region" description="Acidic residues" evidence="9">
    <location>
        <begin position="277"/>
        <end position="288"/>
    </location>
</feature>
<feature type="compositionally biased region" description="Basic and acidic residues" evidence="9">
    <location>
        <begin position="18"/>
        <end position="28"/>
    </location>
</feature>
<dbReference type="InterPro" id="IPR019529">
    <property type="entry name" value="Syntaxin-18_N"/>
</dbReference>
<keyword evidence="6 10" id="KW-1133">Transmembrane helix</keyword>
<evidence type="ECO:0000256" key="9">
    <source>
        <dbReference type="SAM" id="MobiDB-lite"/>
    </source>
</evidence>
<feature type="domain" description="SNARE-complex protein Syntaxin-18 N-terminal" evidence="11">
    <location>
        <begin position="6"/>
        <end position="92"/>
    </location>
</feature>
<name>A0A164ZIS4_9AGAM</name>
<dbReference type="GO" id="GO:0031201">
    <property type="term" value="C:SNARE complex"/>
    <property type="evidence" value="ECO:0007669"/>
    <property type="project" value="TreeGrafter"/>
</dbReference>
<sequence>MGFTSQTPTFKSLVQEIKTRQTHGDVRKGNRPLSQNRGPPDEQPSTIMSLKQYLAEAYIVLSHIDQLNRMLESIRKPYLDIDTVPSFLTHASRSPDPQSSSNPWENITHLSNEQRDQFDIQARQILSRCANRVKELETVEKLRQQTTTVKSPLARFLPARLASPAVLSETSASDFIAAHHASITWYLNRRLARASQIQRDMQEERINRQLGRAKTLGSGAAREALTMGLDGTNISSPNGSTRPQDSGSSSGLASSLSRFTSLPSAAYPTPPPQSYQPEDEDSEPEEELTQAQIQQFESENAALLRGLQTTLAAVQKAESSLLDIAALQTELVTHLTQQTEITDQLYDDAIASSSTVERANVQLREARRRGKDSRLFILVFLIGSSFALLFLHYY</sequence>
<reference evidence="12 13" key="1">
    <citation type="journal article" date="2016" name="Mol. Biol. Evol.">
        <title>Comparative Genomics of Early-Diverging Mushroom-Forming Fungi Provides Insights into the Origins of Lignocellulose Decay Capabilities.</title>
        <authorList>
            <person name="Nagy L.G."/>
            <person name="Riley R."/>
            <person name="Tritt A."/>
            <person name="Adam C."/>
            <person name="Daum C."/>
            <person name="Floudas D."/>
            <person name="Sun H."/>
            <person name="Yadav J.S."/>
            <person name="Pangilinan J."/>
            <person name="Larsson K.H."/>
            <person name="Matsuura K."/>
            <person name="Barry K."/>
            <person name="Labutti K."/>
            <person name="Kuo R."/>
            <person name="Ohm R.A."/>
            <person name="Bhattacharya S.S."/>
            <person name="Shirouzu T."/>
            <person name="Yoshinaga Y."/>
            <person name="Martin F.M."/>
            <person name="Grigoriev I.V."/>
            <person name="Hibbett D.S."/>
        </authorList>
    </citation>
    <scope>NUCLEOTIDE SEQUENCE [LARGE SCALE GENOMIC DNA]</scope>
    <source>
        <strain evidence="12 13">HHB9708</strain>
    </source>
</reference>
<evidence type="ECO:0000256" key="6">
    <source>
        <dbReference type="ARBA" id="ARBA00022989"/>
    </source>
</evidence>
<evidence type="ECO:0000256" key="1">
    <source>
        <dbReference type="ARBA" id="ARBA00004211"/>
    </source>
</evidence>
<keyword evidence="5" id="KW-0653">Protein transport</keyword>
<dbReference type="GO" id="GO:0005783">
    <property type="term" value="C:endoplasmic reticulum"/>
    <property type="evidence" value="ECO:0007669"/>
    <property type="project" value="TreeGrafter"/>
</dbReference>
<evidence type="ECO:0000259" key="11">
    <source>
        <dbReference type="Pfam" id="PF10496"/>
    </source>
</evidence>
<dbReference type="GO" id="GO:0006890">
    <property type="term" value="P:retrograde vesicle-mediated transport, Golgi to endoplasmic reticulum"/>
    <property type="evidence" value="ECO:0007669"/>
    <property type="project" value="TreeGrafter"/>
</dbReference>
<dbReference type="Proteomes" id="UP000076722">
    <property type="component" value="Unassembled WGS sequence"/>
</dbReference>
<dbReference type="AlphaFoldDB" id="A0A164ZIS4"/>
<dbReference type="Gene3D" id="1.20.5.110">
    <property type="match status" value="1"/>
</dbReference>
<feature type="region of interest" description="Disordered" evidence="9">
    <location>
        <begin position="18"/>
        <end position="45"/>
    </location>
</feature>
<comment type="similarity">
    <text evidence="2">Belongs to the syntaxin family.</text>
</comment>
<proteinExistence type="inferred from homology"/>
<dbReference type="PANTHER" id="PTHR15959:SF0">
    <property type="entry name" value="SYNTAXIN-18"/>
    <property type="match status" value="1"/>
</dbReference>
<dbReference type="PANTHER" id="PTHR15959">
    <property type="entry name" value="SYNTAXIN-18"/>
    <property type="match status" value="1"/>
</dbReference>
<dbReference type="Pfam" id="PF10496">
    <property type="entry name" value="Syntaxin-18_N"/>
    <property type="match status" value="1"/>
</dbReference>
<feature type="compositionally biased region" description="Polar residues" evidence="9">
    <location>
        <begin position="232"/>
        <end position="245"/>
    </location>
</feature>
<feature type="compositionally biased region" description="Low complexity" evidence="9">
    <location>
        <begin position="246"/>
        <end position="257"/>
    </location>
</feature>
<evidence type="ECO:0000256" key="8">
    <source>
        <dbReference type="ARBA" id="ARBA00023136"/>
    </source>
</evidence>
<keyword evidence="7" id="KW-0175">Coiled coil</keyword>